<evidence type="ECO:0000313" key="2">
    <source>
        <dbReference type="EMBL" id="RXH95877.1"/>
    </source>
</evidence>
<organism evidence="2 3">
    <name type="scientific">Malus domestica</name>
    <name type="common">Apple</name>
    <name type="synonym">Pyrus malus</name>
    <dbReference type="NCBI Taxonomy" id="3750"/>
    <lineage>
        <taxon>Eukaryota</taxon>
        <taxon>Viridiplantae</taxon>
        <taxon>Streptophyta</taxon>
        <taxon>Embryophyta</taxon>
        <taxon>Tracheophyta</taxon>
        <taxon>Spermatophyta</taxon>
        <taxon>Magnoliopsida</taxon>
        <taxon>eudicotyledons</taxon>
        <taxon>Gunneridae</taxon>
        <taxon>Pentapetalae</taxon>
        <taxon>rosids</taxon>
        <taxon>fabids</taxon>
        <taxon>Rosales</taxon>
        <taxon>Rosaceae</taxon>
        <taxon>Amygdaloideae</taxon>
        <taxon>Maleae</taxon>
        <taxon>Malus</taxon>
    </lineage>
</organism>
<dbReference type="PANTHER" id="PTHR33472">
    <property type="entry name" value="OS01G0106600 PROTEIN"/>
    <property type="match status" value="1"/>
</dbReference>
<gene>
    <name evidence="2" type="ORF">DVH24_008377</name>
</gene>
<dbReference type="AlphaFoldDB" id="A0A498JLY6"/>
<dbReference type="PANTHER" id="PTHR33472:SF28">
    <property type="entry name" value="BROMO AND FHA DOMAIN-CONTAINING PROTEIN DDB_G0267958"/>
    <property type="match status" value="1"/>
</dbReference>
<proteinExistence type="predicted"/>
<dbReference type="STRING" id="3750.A0A498JLY6"/>
<protein>
    <submittedName>
        <fullName evidence="2">Uncharacterized protein</fullName>
    </submittedName>
</protein>
<keyword evidence="3" id="KW-1185">Reference proteome</keyword>
<feature type="region of interest" description="Disordered" evidence="1">
    <location>
        <begin position="1"/>
        <end position="26"/>
    </location>
</feature>
<evidence type="ECO:0000313" key="3">
    <source>
        <dbReference type="Proteomes" id="UP000290289"/>
    </source>
</evidence>
<feature type="compositionally biased region" description="Basic and acidic residues" evidence="1">
    <location>
        <begin position="158"/>
        <end position="174"/>
    </location>
</feature>
<reference evidence="2 3" key="1">
    <citation type="submission" date="2018-10" db="EMBL/GenBank/DDBJ databases">
        <title>A high-quality apple genome assembly.</title>
        <authorList>
            <person name="Hu J."/>
        </authorList>
    </citation>
    <scope>NUCLEOTIDE SEQUENCE [LARGE SCALE GENOMIC DNA]</scope>
    <source>
        <strain evidence="3">cv. HFTH1</strain>
        <tissue evidence="2">Young leaf</tissue>
    </source>
</reference>
<name>A0A498JLY6_MALDO</name>
<dbReference type="EMBL" id="RDQH01000332">
    <property type="protein sequence ID" value="RXH95877.1"/>
    <property type="molecule type" value="Genomic_DNA"/>
</dbReference>
<sequence>MTSESHKTSTHSSADHGGSRPNKQLDKEIRDMVSAITNRVTDIHKSGSIHHEDEDEHGVRIITLAGSNTGATLRSELDHENMNKSGGLHGGGPAFGDADGLSTYVNSNFQAVNNSLMMGGSYTTNDPGVHLDITDVVEPHGGHHGRPERRGLKGKKGKEKEKEKEKETFHSDQHDEQDED</sequence>
<evidence type="ECO:0000256" key="1">
    <source>
        <dbReference type="SAM" id="MobiDB-lite"/>
    </source>
</evidence>
<dbReference type="Proteomes" id="UP000290289">
    <property type="component" value="Chromosome 6"/>
</dbReference>
<feature type="compositionally biased region" description="Basic residues" evidence="1">
    <location>
        <begin position="142"/>
        <end position="157"/>
    </location>
</feature>
<comment type="caution">
    <text evidence="2">The sequence shown here is derived from an EMBL/GenBank/DDBJ whole genome shotgun (WGS) entry which is preliminary data.</text>
</comment>
<accession>A0A498JLY6</accession>
<feature type="region of interest" description="Disordered" evidence="1">
    <location>
        <begin position="130"/>
        <end position="180"/>
    </location>
</feature>